<dbReference type="Pfam" id="PF00856">
    <property type="entry name" value="SET"/>
    <property type="match status" value="1"/>
</dbReference>
<dbReference type="AlphaFoldDB" id="A0A1F7XAN0"/>
<organism evidence="2 3">
    <name type="scientific">Candidatus Woesebacteria bacterium RBG_16_34_12</name>
    <dbReference type="NCBI Taxonomy" id="1802480"/>
    <lineage>
        <taxon>Bacteria</taxon>
        <taxon>Candidatus Woeseibacteriota</taxon>
    </lineage>
</organism>
<dbReference type="InterPro" id="IPR046341">
    <property type="entry name" value="SET_dom_sf"/>
</dbReference>
<name>A0A1F7XAN0_9BACT</name>
<dbReference type="PROSITE" id="PS50280">
    <property type="entry name" value="SET"/>
    <property type="match status" value="1"/>
</dbReference>
<dbReference type="Proteomes" id="UP000177053">
    <property type="component" value="Unassembled WGS sequence"/>
</dbReference>
<dbReference type="SMART" id="SM00317">
    <property type="entry name" value="SET"/>
    <property type="match status" value="1"/>
</dbReference>
<evidence type="ECO:0000259" key="1">
    <source>
        <dbReference type="PROSITE" id="PS50280"/>
    </source>
</evidence>
<gene>
    <name evidence="2" type="ORF">A2Z22_00860</name>
</gene>
<dbReference type="InterPro" id="IPR001214">
    <property type="entry name" value="SET_dom"/>
</dbReference>
<dbReference type="PANTHER" id="PTHR12350">
    <property type="entry name" value="HISTONE-LYSINE N-METHYLTRANSFERASE-RELATED"/>
    <property type="match status" value="1"/>
</dbReference>
<comment type="caution">
    <text evidence="2">The sequence shown here is derived from an EMBL/GenBank/DDBJ whole genome shotgun (WGS) entry which is preliminary data.</text>
</comment>
<protein>
    <recommendedName>
        <fullName evidence="1">SET domain-containing protein</fullName>
    </recommendedName>
</protein>
<evidence type="ECO:0000313" key="2">
    <source>
        <dbReference type="EMBL" id="OGM11415.1"/>
    </source>
</evidence>
<reference evidence="2 3" key="1">
    <citation type="journal article" date="2016" name="Nat. Commun.">
        <title>Thousands of microbial genomes shed light on interconnected biogeochemical processes in an aquifer system.</title>
        <authorList>
            <person name="Anantharaman K."/>
            <person name="Brown C.T."/>
            <person name="Hug L.A."/>
            <person name="Sharon I."/>
            <person name="Castelle C.J."/>
            <person name="Probst A.J."/>
            <person name="Thomas B.C."/>
            <person name="Singh A."/>
            <person name="Wilkins M.J."/>
            <person name="Karaoz U."/>
            <person name="Brodie E.L."/>
            <person name="Williams K.H."/>
            <person name="Hubbard S.S."/>
            <person name="Banfield J.F."/>
        </authorList>
    </citation>
    <scope>NUCLEOTIDE SEQUENCE [LARGE SCALE GENOMIC DNA]</scope>
</reference>
<dbReference type="EMBL" id="MGFS01000017">
    <property type="protein sequence ID" value="OGM11415.1"/>
    <property type="molecule type" value="Genomic_DNA"/>
</dbReference>
<dbReference type="SUPFAM" id="SSF82199">
    <property type="entry name" value="SET domain"/>
    <property type="match status" value="1"/>
</dbReference>
<proteinExistence type="predicted"/>
<sequence>MPLTELEAQSILEKLNIPKEDWISPKIEVRKSQLGGKGMFAKKPINEGKVVLRWGAKPGNVFSEEEIRTGKARKRSSIEIEEGIYLAGEANVLAEDSDFLNHSCDSNLWMSDSVTLVARRNIKEGEEVTADYALWQGDVIWVANWDCKCGQTVCRHKVTGKDWKLPKVQERYKNHFSPFLNRRIERQRS</sequence>
<dbReference type="PANTHER" id="PTHR12350:SF19">
    <property type="entry name" value="SET DOMAIN-CONTAINING PROTEIN"/>
    <property type="match status" value="1"/>
</dbReference>
<feature type="domain" description="SET" evidence="1">
    <location>
        <begin position="25"/>
        <end position="133"/>
    </location>
</feature>
<evidence type="ECO:0000313" key="3">
    <source>
        <dbReference type="Proteomes" id="UP000177053"/>
    </source>
</evidence>
<dbReference type="Gene3D" id="2.170.270.10">
    <property type="entry name" value="SET domain"/>
    <property type="match status" value="1"/>
</dbReference>
<accession>A0A1F7XAN0</accession>
<dbReference type="InterPro" id="IPR053201">
    <property type="entry name" value="Flavunoidine_N-MTase"/>
</dbReference>